<keyword evidence="2" id="KW-0472">Membrane</keyword>
<protein>
    <submittedName>
        <fullName evidence="3">4137_t:CDS:1</fullName>
    </submittedName>
</protein>
<keyword evidence="4" id="KW-1185">Reference proteome</keyword>
<dbReference type="Proteomes" id="UP000789739">
    <property type="component" value="Unassembled WGS sequence"/>
</dbReference>
<gene>
    <name evidence="3" type="ORF">PBRASI_LOCUS7324</name>
</gene>
<feature type="region of interest" description="Disordered" evidence="1">
    <location>
        <begin position="1"/>
        <end position="22"/>
    </location>
</feature>
<feature type="transmembrane region" description="Helical" evidence="2">
    <location>
        <begin position="66"/>
        <end position="90"/>
    </location>
</feature>
<dbReference type="AlphaFoldDB" id="A0A9N9CCD5"/>
<evidence type="ECO:0000313" key="4">
    <source>
        <dbReference type="Proteomes" id="UP000789739"/>
    </source>
</evidence>
<dbReference type="OrthoDB" id="10494318at2759"/>
<sequence>MSTSQTRPKTPPTEYGPSLTPPTLEEINICHLSIDVELSENTDNAPPLAVADNDSNRGRSGHLPPWVFLILTVNILATAAIGITLIQLIIYANHYEGRRPALIAWCIAESLFRLWAVYFAVRNFSATYTIIHSLGIFLGQKLD</sequence>
<accession>A0A9N9CCD5</accession>
<feature type="transmembrane region" description="Helical" evidence="2">
    <location>
        <begin position="102"/>
        <end position="121"/>
    </location>
</feature>
<name>A0A9N9CCD5_9GLOM</name>
<proteinExistence type="predicted"/>
<keyword evidence="2" id="KW-1133">Transmembrane helix</keyword>
<evidence type="ECO:0000313" key="3">
    <source>
        <dbReference type="EMBL" id="CAG8594888.1"/>
    </source>
</evidence>
<evidence type="ECO:0000256" key="1">
    <source>
        <dbReference type="SAM" id="MobiDB-lite"/>
    </source>
</evidence>
<organism evidence="3 4">
    <name type="scientific">Paraglomus brasilianum</name>
    <dbReference type="NCBI Taxonomy" id="144538"/>
    <lineage>
        <taxon>Eukaryota</taxon>
        <taxon>Fungi</taxon>
        <taxon>Fungi incertae sedis</taxon>
        <taxon>Mucoromycota</taxon>
        <taxon>Glomeromycotina</taxon>
        <taxon>Glomeromycetes</taxon>
        <taxon>Paraglomerales</taxon>
        <taxon>Paraglomeraceae</taxon>
        <taxon>Paraglomus</taxon>
    </lineage>
</organism>
<keyword evidence="2" id="KW-0812">Transmembrane</keyword>
<dbReference type="EMBL" id="CAJVPI010001109">
    <property type="protein sequence ID" value="CAG8594888.1"/>
    <property type="molecule type" value="Genomic_DNA"/>
</dbReference>
<comment type="caution">
    <text evidence="3">The sequence shown here is derived from an EMBL/GenBank/DDBJ whole genome shotgun (WGS) entry which is preliminary data.</text>
</comment>
<reference evidence="3" key="1">
    <citation type="submission" date="2021-06" db="EMBL/GenBank/DDBJ databases">
        <authorList>
            <person name="Kallberg Y."/>
            <person name="Tangrot J."/>
            <person name="Rosling A."/>
        </authorList>
    </citation>
    <scope>NUCLEOTIDE SEQUENCE</scope>
    <source>
        <strain evidence="3">BR232B</strain>
    </source>
</reference>
<evidence type="ECO:0000256" key="2">
    <source>
        <dbReference type="SAM" id="Phobius"/>
    </source>
</evidence>